<accession>A0A2U1ZS67</accession>
<dbReference type="GO" id="GO:0016887">
    <property type="term" value="F:ATP hydrolysis activity"/>
    <property type="evidence" value="ECO:0007669"/>
    <property type="project" value="InterPro"/>
</dbReference>
<sequence>MRRLAAVPLLPPLTSRDPHTTPADLLAGLVPPPQFAAASFDSYVPDPDHPSQAAAQEKLRELAAALTRAQRRGLFRRSAPPSSVYLDGGYGVGKTHLLASLAHAVGPERSAYGTFVEYTHLVGALGFAACVAELSTRALVAIDEFELDDPGDTVLMSRLLRELADAGVTLVATSNTLPEALGEGRFAAEDFLREIQALAARFTVMRIDGNDYRHRTGRPAHAALTDDDVSQAARAASEAGAAVTVDGWPELVAHLSRIHPSRYGRLVDDVDAVLLTGVDQLDDDMVGLRLVVLVDRLYDRNVPVRLGGTGVADLVSERMLTKGYRKKYYRALSRLGALCALPLPGQ</sequence>
<feature type="region of interest" description="Disordered" evidence="3">
    <location>
        <begin position="1"/>
        <end position="21"/>
    </location>
</feature>
<evidence type="ECO:0000313" key="4">
    <source>
        <dbReference type="EMBL" id="PWD49790.1"/>
    </source>
</evidence>
<keyword evidence="5" id="KW-1185">Reference proteome</keyword>
<name>A0A2U1ZS67_9MICO</name>
<comment type="caution">
    <text evidence="4">The sequence shown here is derived from an EMBL/GenBank/DDBJ whole genome shotgun (WGS) entry which is preliminary data.</text>
</comment>
<dbReference type="AlphaFoldDB" id="A0A2U1ZS67"/>
<dbReference type="PANTHER" id="PTHR12169:SF6">
    <property type="entry name" value="AFG1-LIKE ATPASE"/>
    <property type="match status" value="1"/>
</dbReference>
<dbReference type="PANTHER" id="PTHR12169">
    <property type="entry name" value="ATPASE N2B"/>
    <property type="match status" value="1"/>
</dbReference>
<dbReference type="EMBL" id="PYHR01000002">
    <property type="protein sequence ID" value="PWD49790.1"/>
    <property type="molecule type" value="Genomic_DNA"/>
</dbReference>
<dbReference type="Proteomes" id="UP000245166">
    <property type="component" value="Unassembled WGS sequence"/>
</dbReference>
<gene>
    <name evidence="4" type="ORF">C8046_02855</name>
</gene>
<dbReference type="SUPFAM" id="SSF52540">
    <property type="entry name" value="P-loop containing nucleoside triphosphate hydrolases"/>
    <property type="match status" value="1"/>
</dbReference>
<reference evidence="4 5" key="1">
    <citation type="submission" date="2018-03" db="EMBL/GenBank/DDBJ databases">
        <title>Genome assembly of novel Miniimonas species PCH200.</title>
        <authorList>
            <person name="Thakur V."/>
            <person name="Kumar V."/>
            <person name="Singh D."/>
        </authorList>
    </citation>
    <scope>NUCLEOTIDE SEQUENCE [LARGE SCALE GENOMIC DNA]</scope>
    <source>
        <strain evidence="4 5">PCH200</strain>
    </source>
</reference>
<dbReference type="OrthoDB" id="9774491at2"/>
<protein>
    <submittedName>
        <fullName evidence="4">Cell division protein ZapE</fullName>
    </submittedName>
</protein>
<dbReference type="Pfam" id="PF03969">
    <property type="entry name" value="AFG1_ATPase"/>
    <property type="match status" value="2"/>
</dbReference>
<evidence type="ECO:0000256" key="3">
    <source>
        <dbReference type="SAM" id="MobiDB-lite"/>
    </source>
</evidence>
<dbReference type="InterPro" id="IPR005654">
    <property type="entry name" value="ATPase_AFG1-like"/>
</dbReference>
<dbReference type="GO" id="GO:0051301">
    <property type="term" value="P:cell division"/>
    <property type="evidence" value="ECO:0007669"/>
    <property type="project" value="UniProtKB-KW"/>
</dbReference>
<keyword evidence="2" id="KW-0067">ATP-binding</keyword>
<dbReference type="Gene3D" id="3.40.50.300">
    <property type="entry name" value="P-loop containing nucleotide triphosphate hydrolases"/>
    <property type="match status" value="1"/>
</dbReference>
<dbReference type="GO" id="GO:0005737">
    <property type="term" value="C:cytoplasm"/>
    <property type="evidence" value="ECO:0007669"/>
    <property type="project" value="TreeGrafter"/>
</dbReference>
<organism evidence="4 5">
    <name type="scientific">Serinibacter arcticus</name>
    <dbReference type="NCBI Taxonomy" id="1655435"/>
    <lineage>
        <taxon>Bacteria</taxon>
        <taxon>Bacillati</taxon>
        <taxon>Actinomycetota</taxon>
        <taxon>Actinomycetes</taxon>
        <taxon>Micrococcales</taxon>
        <taxon>Beutenbergiaceae</taxon>
        <taxon>Serinibacter</taxon>
    </lineage>
</organism>
<evidence type="ECO:0000313" key="5">
    <source>
        <dbReference type="Proteomes" id="UP000245166"/>
    </source>
</evidence>
<evidence type="ECO:0000256" key="1">
    <source>
        <dbReference type="ARBA" id="ARBA00022741"/>
    </source>
</evidence>
<keyword evidence="1" id="KW-0547">Nucleotide-binding</keyword>
<keyword evidence="4" id="KW-0131">Cell cycle</keyword>
<dbReference type="GO" id="GO:0005524">
    <property type="term" value="F:ATP binding"/>
    <property type="evidence" value="ECO:0007669"/>
    <property type="project" value="UniProtKB-KW"/>
</dbReference>
<proteinExistence type="predicted"/>
<dbReference type="InterPro" id="IPR027417">
    <property type="entry name" value="P-loop_NTPase"/>
</dbReference>
<keyword evidence="4" id="KW-0132">Cell division</keyword>
<evidence type="ECO:0000256" key="2">
    <source>
        <dbReference type="ARBA" id="ARBA00022840"/>
    </source>
</evidence>
<dbReference type="NCBIfam" id="NF040713">
    <property type="entry name" value="ZapE"/>
    <property type="match status" value="1"/>
</dbReference>